<organism evidence="2 3">
    <name type="scientific">Capsicum baccatum</name>
    <name type="common">Peruvian pepper</name>
    <dbReference type="NCBI Taxonomy" id="33114"/>
    <lineage>
        <taxon>Eukaryota</taxon>
        <taxon>Viridiplantae</taxon>
        <taxon>Streptophyta</taxon>
        <taxon>Embryophyta</taxon>
        <taxon>Tracheophyta</taxon>
        <taxon>Spermatophyta</taxon>
        <taxon>Magnoliopsida</taxon>
        <taxon>eudicotyledons</taxon>
        <taxon>Gunneridae</taxon>
        <taxon>Pentapetalae</taxon>
        <taxon>asterids</taxon>
        <taxon>lamiids</taxon>
        <taxon>Solanales</taxon>
        <taxon>Solanaceae</taxon>
        <taxon>Solanoideae</taxon>
        <taxon>Capsiceae</taxon>
        <taxon>Capsicum</taxon>
    </lineage>
</organism>
<keyword evidence="1" id="KW-0175">Coiled coil</keyword>
<proteinExistence type="predicted"/>
<dbReference type="EMBL" id="MLFT02000004">
    <property type="protein sequence ID" value="PHT49906.1"/>
    <property type="molecule type" value="Genomic_DNA"/>
</dbReference>
<gene>
    <name evidence="2" type="ORF">CQW23_09653</name>
</gene>
<name>A0A2G2WXB8_CAPBA</name>
<evidence type="ECO:0000256" key="1">
    <source>
        <dbReference type="SAM" id="Coils"/>
    </source>
</evidence>
<evidence type="ECO:0000313" key="3">
    <source>
        <dbReference type="Proteomes" id="UP000224567"/>
    </source>
</evidence>
<dbReference type="AlphaFoldDB" id="A0A2G2WXB8"/>
<reference evidence="2 3" key="1">
    <citation type="journal article" date="2017" name="Genome Biol.">
        <title>New reference genome sequences of hot pepper reveal the massive evolution of plant disease-resistance genes by retroduplication.</title>
        <authorList>
            <person name="Kim S."/>
            <person name="Park J."/>
            <person name="Yeom S.I."/>
            <person name="Kim Y.M."/>
            <person name="Seo E."/>
            <person name="Kim K.T."/>
            <person name="Kim M.S."/>
            <person name="Lee J.M."/>
            <person name="Cheong K."/>
            <person name="Shin H.S."/>
            <person name="Kim S.B."/>
            <person name="Han K."/>
            <person name="Lee J."/>
            <person name="Park M."/>
            <person name="Lee H.A."/>
            <person name="Lee H.Y."/>
            <person name="Lee Y."/>
            <person name="Oh S."/>
            <person name="Lee J.H."/>
            <person name="Choi E."/>
            <person name="Choi E."/>
            <person name="Lee S.E."/>
            <person name="Jeon J."/>
            <person name="Kim H."/>
            <person name="Choi G."/>
            <person name="Song H."/>
            <person name="Lee J."/>
            <person name="Lee S.C."/>
            <person name="Kwon J.K."/>
            <person name="Lee H.Y."/>
            <person name="Koo N."/>
            <person name="Hong Y."/>
            <person name="Kim R.W."/>
            <person name="Kang W.H."/>
            <person name="Huh J.H."/>
            <person name="Kang B.C."/>
            <person name="Yang T.J."/>
            <person name="Lee Y.H."/>
            <person name="Bennetzen J.L."/>
            <person name="Choi D."/>
        </authorList>
    </citation>
    <scope>NUCLEOTIDE SEQUENCE [LARGE SCALE GENOMIC DNA]</scope>
    <source>
        <strain evidence="3">cv. PBC81</strain>
    </source>
</reference>
<sequence length="224" mass="26824">MISDDIDRAVGSGARDIVNYCGFIMRTTISFQNRNWHKIVLKHGEAMWLRVRDKFEVRNGLPEHKLQGFVIRTMQRLFRTWKARLHVIYSSYDNNKDRLSHQLEDVELDDWKHLVEYFGTDEFRRNPLTGEKETPDKIWEIQHTRYFRGKGYEKKPPKKSQMQQANIEAKVSSAVESMHQKMQLDMERKLQEERKQMAADLKRQIDQDLQKKLEEECEHMKGEV</sequence>
<dbReference type="PANTHER" id="PTHR33499:SF27">
    <property type="entry name" value="TRANSPOSASE TNP1_EN_SPM-LIKE DOMAIN-CONTAINING PROTEIN"/>
    <property type="match status" value="1"/>
</dbReference>
<protein>
    <submittedName>
        <fullName evidence="2">Uncharacterized protein</fullName>
    </submittedName>
</protein>
<comment type="caution">
    <text evidence="2">The sequence shown here is derived from an EMBL/GenBank/DDBJ whole genome shotgun (WGS) entry which is preliminary data.</text>
</comment>
<dbReference type="Proteomes" id="UP000224567">
    <property type="component" value="Unassembled WGS sequence"/>
</dbReference>
<feature type="coiled-coil region" evidence="1">
    <location>
        <begin position="187"/>
        <end position="218"/>
    </location>
</feature>
<keyword evidence="3" id="KW-1185">Reference proteome</keyword>
<dbReference type="PANTHER" id="PTHR33499">
    <property type="entry name" value="OS12G0282400 PROTEIN-RELATED"/>
    <property type="match status" value="1"/>
</dbReference>
<reference evidence="3" key="2">
    <citation type="journal article" date="2017" name="J. Anim. Genet.">
        <title>Multiple reference genome sequences of hot pepper reveal the massive evolution of plant disease resistance genes by retroduplication.</title>
        <authorList>
            <person name="Kim S."/>
            <person name="Park J."/>
            <person name="Yeom S.-I."/>
            <person name="Kim Y.-M."/>
            <person name="Seo E."/>
            <person name="Kim K.-T."/>
            <person name="Kim M.-S."/>
            <person name="Lee J.M."/>
            <person name="Cheong K."/>
            <person name="Shin H.-S."/>
            <person name="Kim S.-B."/>
            <person name="Han K."/>
            <person name="Lee J."/>
            <person name="Park M."/>
            <person name="Lee H.-A."/>
            <person name="Lee H.-Y."/>
            <person name="Lee Y."/>
            <person name="Oh S."/>
            <person name="Lee J.H."/>
            <person name="Choi E."/>
            <person name="Choi E."/>
            <person name="Lee S.E."/>
            <person name="Jeon J."/>
            <person name="Kim H."/>
            <person name="Choi G."/>
            <person name="Song H."/>
            <person name="Lee J."/>
            <person name="Lee S.-C."/>
            <person name="Kwon J.-K."/>
            <person name="Lee H.-Y."/>
            <person name="Koo N."/>
            <person name="Hong Y."/>
            <person name="Kim R.W."/>
            <person name="Kang W.-H."/>
            <person name="Huh J.H."/>
            <person name="Kang B.-C."/>
            <person name="Yang T.-J."/>
            <person name="Lee Y.-H."/>
            <person name="Bennetzen J.L."/>
            <person name="Choi D."/>
        </authorList>
    </citation>
    <scope>NUCLEOTIDE SEQUENCE [LARGE SCALE GENOMIC DNA]</scope>
    <source>
        <strain evidence="3">cv. PBC81</strain>
    </source>
</reference>
<dbReference type="OrthoDB" id="1292058at2759"/>
<accession>A0A2G2WXB8</accession>
<evidence type="ECO:0000313" key="2">
    <source>
        <dbReference type="EMBL" id="PHT49906.1"/>
    </source>
</evidence>